<dbReference type="AlphaFoldDB" id="A0A5B7JRF9"/>
<name>A0A5B7JRF9_PORTR</name>
<dbReference type="EMBL" id="VSRR010108843">
    <property type="protein sequence ID" value="MPC97165.1"/>
    <property type="molecule type" value="Genomic_DNA"/>
</dbReference>
<comment type="caution">
    <text evidence="1">The sequence shown here is derived from an EMBL/GenBank/DDBJ whole genome shotgun (WGS) entry which is preliminary data.</text>
</comment>
<gene>
    <name evidence="1" type="ORF">E2C01_092460</name>
</gene>
<evidence type="ECO:0000313" key="1">
    <source>
        <dbReference type="EMBL" id="MPC97165.1"/>
    </source>
</evidence>
<keyword evidence="2" id="KW-1185">Reference proteome</keyword>
<accession>A0A5B7JRF9</accession>
<evidence type="ECO:0000313" key="2">
    <source>
        <dbReference type="Proteomes" id="UP000324222"/>
    </source>
</evidence>
<dbReference type="OrthoDB" id="5778218at2759"/>
<proteinExistence type="predicted"/>
<reference evidence="1 2" key="1">
    <citation type="submission" date="2019-05" db="EMBL/GenBank/DDBJ databases">
        <title>Another draft genome of Portunus trituberculatus and its Hox gene families provides insights of decapod evolution.</title>
        <authorList>
            <person name="Jeong J.-H."/>
            <person name="Song I."/>
            <person name="Kim S."/>
            <person name="Choi T."/>
            <person name="Kim D."/>
            <person name="Ryu S."/>
            <person name="Kim W."/>
        </authorList>
    </citation>
    <scope>NUCLEOTIDE SEQUENCE [LARGE SCALE GENOMIC DNA]</scope>
    <source>
        <tissue evidence="1">Muscle</tissue>
    </source>
</reference>
<protein>
    <submittedName>
        <fullName evidence="1">Uncharacterized protein</fullName>
    </submittedName>
</protein>
<dbReference type="Proteomes" id="UP000324222">
    <property type="component" value="Unassembled WGS sequence"/>
</dbReference>
<sequence length="98" mass="10733">MSPWLVDSDQDLRVVSDHVLCRSCGVELTENSRDNFVNISSPLSEASQQITILGHPHLMVQTLRNPADLAFDLVTVRRSGCSGVGEVSRSQVLCILLV</sequence>
<organism evidence="1 2">
    <name type="scientific">Portunus trituberculatus</name>
    <name type="common">Swimming crab</name>
    <name type="synonym">Neptunus trituberculatus</name>
    <dbReference type="NCBI Taxonomy" id="210409"/>
    <lineage>
        <taxon>Eukaryota</taxon>
        <taxon>Metazoa</taxon>
        <taxon>Ecdysozoa</taxon>
        <taxon>Arthropoda</taxon>
        <taxon>Crustacea</taxon>
        <taxon>Multicrustacea</taxon>
        <taxon>Malacostraca</taxon>
        <taxon>Eumalacostraca</taxon>
        <taxon>Eucarida</taxon>
        <taxon>Decapoda</taxon>
        <taxon>Pleocyemata</taxon>
        <taxon>Brachyura</taxon>
        <taxon>Eubrachyura</taxon>
        <taxon>Portunoidea</taxon>
        <taxon>Portunidae</taxon>
        <taxon>Portuninae</taxon>
        <taxon>Portunus</taxon>
    </lineage>
</organism>